<reference evidence="7" key="3">
    <citation type="journal article" date="2018" name="Front. Microbiol.">
        <title>Genome Structure of the Opportunistic Pathogen Paracoccus yeei (Alphaproteobacteria) and Identification of Putative Virulence Factors.</title>
        <authorList>
            <person name="Lasek R."/>
            <person name="Szuplewska M."/>
            <person name="Mitura M."/>
            <person name="Decewicz P."/>
            <person name="Chmielowska C."/>
            <person name="Pawlot A."/>
            <person name="Sentkowska D."/>
            <person name="Czarnecki J."/>
            <person name="Bartosik D."/>
        </authorList>
    </citation>
    <scope>NUCLEOTIDE SEQUENCE</scope>
    <source>
        <strain evidence="7">CCUG 32053</strain>
    </source>
</reference>
<organism evidence="6 9">
    <name type="scientific">Paracoccus yeei</name>
    <dbReference type="NCBI Taxonomy" id="147645"/>
    <lineage>
        <taxon>Bacteria</taxon>
        <taxon>Pseudomonadati</taxon>
        <taxon>Pseudomonadota</taxon>
        <taxon>Alphaproteobacteria</taxon>
        <taxon>Rhodobacterales</taxon>
        <taxon>Paracoccaceae</taxon>
        <taxon>Paracoccus</taxon>
    </lineage>
</organism>
<gene>
    <name evidence="6" type="ORF">A6J80_18950</name>
    <name evidence="8" type="ORF">FOB51_13175</name>
    <name evidence="7" type="ORF">PY32053_01450</name>
</gene>
<dbReference type="Proteomes" id="UP000324507">
    <property type="component" value="Chromosome"/>
</dbReference>
<dbReference type="PROSITE" id="PS50931">
    <property type="entry name" value="HTH_LYSR"/>
    <property type="match status" value="1"/>
</dbReference>
<dbReference type="Gene3D" id="3.40.190.10">
    <property type="entry name" value="Periplasmic binding protein-like II"/>
    <property type="match status" value="2"/>
</dbReference>
<dbReference type="InterPro" id="IPR005119">
    <property type="entry name" value="LysR_subst-bd"/>
</dbReference>
<reference evidence="10" key="4">
    <citation type="submission" date="2018-07" db="EMBL/GenBank/DDBJ databases">
        <title>Genome Structure of the Opportunistic Pathogen Paracoccus yeei (Alphaproteobacteria) and Identification of Putative Virulence Factors.</title>
        <authorList>
            <person name="Lasek R."/>
            <person name="Szuplewska M."/>
            <person name="Mitura M."/>
            <person name="Decewicz P."/>
            <person name="Chmielowska C."/>
            <person name="Pawlot A."/>
            <person name="Sentkowska D."/>
            <person name="Czarnecki J."/>
            <person name="Bartosik D."/>
        </authorList>
    </citation>
    <scope>NUCLEOTIDE SEQUENCE [LARGE SCALE GENOMIC DNA]</scope>
    <source>
        <strain evidence="10">CCUG 32053</strain>
    </source>
</reference>
<dbReference type="FunFam" id="1.10.10.10:FF:000038">
    <property type="entry name" value="Glycine cleavage system transcriptional activator"/>
    <property type="match status" value="1"/>
</dbReference>
<dbReference type="AlphaFoldDB" id="A0A1V0GWW4"/>
<dbReference type="EMBL" id="CP020442">
    <property type="protein sequence ID" value="ARC38159.1"/>
    <property type="molecule type" value="Genomic_DNA"/>
</dbReference>
<dbReference type="EMBL" id="CP044081">
    <property type="protein sequence ID" value="QEU08870.1"/>
    <property type="molecule type" value="Genomic_DNA"/>
</dbReference>
<evidence type="ECO:0000313" key="6">
    <source>
        <dbReference type="EMBL" id="ARC38159.1"/>
    </source>
</evidence>
<dbReference type="SUPFAM" id="SSF46785">
    <property type="entry name" value="Winged helix' DNA-binding domain"/>
    <property type="match status" value="1"/>
</dbReference>
<evidence type="ECO:0000313" key="8">
    <source>
        <dbReference type="EMBL" id="QEU08870.1"/>
    </source>
</evidence>
<dbReference type="eggNOG" id="COG0583">
    <property type="taxonomic scope" value="Bacteria"/>
</dbReference>
<dbReference type="STRING" id="147645.A6J80_18950"/>
<evidence type="ECO:0000256" key="3">
    <source>
        <dbReference type="ARBA" id="ARBA00023125"/>
    </source>
</evidence>
<keyword evidence="4" id="KW-0804">Transcription</keyword>
<dbReference type="EMBL" id="CP031078">
    <property type="protein sequence ID" value="AYF01080.1"/>
    <property type="molecule type" value="Genomic_DNA"/>
</dbReference>
<keyword evidence="2" id="KW-0805">Transcription regulation</keyword>
<evidence type="ECO:0000313" key="10">
    <source>
        <dbReference type="Proteomes" id="UP000272010"/>
    </source>
</evidence>
<proteinExistence type="inferred from homology"/>
<dbReference type="InterPro" id="IPR000847">
    <property type="entry name" value="LysR_HTH_N"/>
</dbReference>
<comment type="similarity">
    <text evidence="1">Belongs to the LysR transcriptional regulatory family.</text>
</comment>
<sequence length="292" mass="32191">MPRPYDFSSMTALICFEAAARNASFKAAAQEMNVTPAAVSHQIKALEQDLGCALFIRRHRGVELTERGAVLLVSLQRSFETISDTVSRLRDRPDAVDVTIRTTTAVSALWLTPKITAFWKIHPRITVSQIISDVAGASSRHDISIGYATPEGNGDDWREIFRDRILAYGTPRFARDHAIRGVRDLLTAPLVHMSDDRSGWTGWGDWFRELGLPQPSGRSFFVNNHMIALQAAEDDVGAVLGWEGLMTRAVQGGRLVALVPEGIPSPVAFSLRLNPRASAKARLFADWLVQSA</sequence>
<evidence type="ECO:0000313" key="11">
    <source>
        <dbReference type="Proteomes" id="UP000324507"/>
    </source>
</evidence>
<dbReference type="PANTHER" id="PTHR30537:SF5">
    <property type="entry name" value="HTH-TYPE TRANSCRIPTIONAL ACTIVATOR TTDR-RELATED"/>
    <property type="match status" value="1"/>
</dbReference>
<dbReference type="Proteomes" id="UP000191257">
    <property type="component" value="Chromosome"/>
</dbReference>
<reference evidence="8 11" key="5">
    <citation type="submission" date="2019-09" db="EMBL/GenBank/DDBJ databases">
        <title>FDA dAtabase for Regulatory Grade micrObial Sequences (FDA-ARGOS): Supporting development and validation of Infectious Disease Dx tests.</title>
        <authorList>
            <person name="Sciortino C."/>
            <person name="Tallon L."/>
            <person name="Sadzewicz L."/>
            <person name="Vavikolanu K."/>
            <person name="Mehta A."/>
            <person name="Aluvathingal J."/>
            <person name="Nadendla S."/>
            <person name="Nandy P."/>
            <person name="Geyer C."/>
            <person name="Yan Y."/>
            <person name="Sichtig H."/>
        </authorList>
    </citation>
    <scope>NUCLEOTIDE SEQUENCE [LARGE SCALE GENOMIC DNA]</scope>
    <source>
        <strain evidence="8 11">FDAARGOS_643</strain>
    </source>
</reference>
<dbReference type="Pfam" id="PF03466">
    <property type="entry name" value="LysR_substrate"/>
    <property type="match status" value="1"/>
</dbReference>
<reference evidence="9" key="1">
    <citation type="submission" date="2017-03" db="EMBL/GenBank/DDBJ databases">
        <title>FDA dAtabase for Regulatory Grade micrObial Sequences (FDA-ARGOS): Supporting development and validation of Infectious Disease Dx tests.</title>
        <authorList>
            <person name="Minogue T."/>
            <person name="Wolcott M."/>
            <person name="Wasieloski L."/>
            <person name="Aguilar W."/>
            <person name="Moore D."/>
            <person name="Tallon L."/>
            <person name="Sadzewicz L."/>
            <person name="Sengamalay N."/>
            <person name="Ott S."/>
            <person name="Godinez A."/>
            <person name="Nagaraj S."/>
            <person name="Nadendla S."/>
            <person name="Geyer C."/>
            <person name="Sichtig H."/>
        </authorList>
    </citation>
    <scope>NUCLEOTIDE SEQUENCE [LARGE SCALE GENOMIC DNA]</scope>
    <source>
        <strain evidence="9">FDAARGOS_252</strain>
    </source>
</reference>
<evidence type="ECO:0000256" key="2">
    <source>
        <dbReference type="ARBA" id="ARBA00023015"/>
    </source>
</evidence>
<dbReference type="PANTHER" id="PTHR30537">
    <property type="entry name" value="HTH-TYPE TRANSCRIPTIONAL REGULATOR"/>
    <property type="match status" value="1"/>
</dbReference>
<dbReference type="Pfam" id="PF00126">
    <property type="entry name" value="HTH_1"/>
    <property type="match status" value="1"/>
</dbReference>
<evidence type="ECO:0000256" key="1">
    <source>
        <dbReference type="ARBA" id="ARBA00009437"/>
    </source>
</evidence>
<dbReference type="InterPro" id="IPR036390">
    <property type="entry name" value="WH_DNA-bd_sf"/>
</dbReference>
<dbReference type="KEGG" id="pye:A6J80_18950"/>
<reference evidence="6" key="2">
    <citation type="submission" date="2017-12" db="EMBL/GenBank/DDBJ databases">
        <title>FDA dAtabase for Regulatory Grade micrObial Sequences (FDA-ARGOS): Supporting development and validation of Infectious Disease Dx tests.</title>
        <authorList>
            <person name="Campos J."/>
            <person name="Goldberg B."/>
            <person name="Tallon L."/>
            <person name="Sadzewicz L."/>
            <person name="Sengamalay N."/>
            <person name="Ott S."/>
            <person name="Godinez A."/>
            <person name="Nagaraj S."/>
            <person name="Vyas G."/>
            <person name="Aluvathingal J."/>
            <person name="Nadendla S."/>
            <person name="Geyer C."/>
            <person name="Nandy P."/>
            <person name="Hobson J."/>
            <person name="Sichtig H."/>
        </authorList>
    </citation>
    <scope>NUCLEOTIDE SEQUENCE</scope>
    <source>
        <strain evidence="6">FDAARGOS_252</strain>
    </source>
</reference>
<evidence type="ECO:0000259" key="5">
    <source>
        <dbReference type="PROSITE" id="PS50931"/>
    </source>
</evidence>
<keyword evidence="9" id="KW-1185">Reference proteome</keyword>
<keyword evidence="3" id="KW-0238">DNA-binding</keyword>
<evidence type="ECO:0000313" key="9">
    <source>
        <dbReference type="Proteomes" id="UP000191257"/>
    </source>
</evidence>
<dbReference type="Gene3D" id="1.10.10.10">
    <property type="entry name" value="Winged helix-like DNA-binding domain superfamily/Winged helix DNA-binding domain"/>
    <property type="match status" value="1"/>
</dbReference>
<dbReference type="InterPro" id="IPR058163">
    <property type="entry name" value="LysR-type_TF_proteobact-type"/>
</dbReference>
<dbReference type="GO" id="GO:0003677">
    <property type="term" value="F:DNA binding"/>
    <property type="evidence" value="ECO:0007669"/>
    <property type="project" value="UniProtKB-KW"/>
</dbReference>
<dbReference type="InterPro" id="IPR036388">
    <property type="entry name" value="WH-like_DNA-bd_sf"/>
</dbReference>
<feature type="domain" description="HTH lysR-type" evidence="5">
    <location>
        <begin position="10"/>
        <end position="65"/>
    </location>
</feature>
<dbReference type="Proteomes" id="UP000272010">
    <property type="component" value="Chromosome"/>
</dbReference>
<evidence type="ECO:0000256" key="4">
    <source>
        <dbReference type="ARBA" id="ARBA00023163"/>
    </source>
</evidence>
<evidence type="ECO:0000313" key="7">
    <source>
        <dbReference type="EMBL" id="AYF01080.1"/>
    </source>
</evidence>
<dbReference type="SUPFAM" id="SSF53850">
    <property type="entry name" value="Periplasmic binding protein-like II"/>
    <property type="match status" value="1"/>
</dbReference>
<protein>
    <submittedName>
        <fullName evidence="6">LysR family transcriptional regulator</fullName>
    </submittedName>
</protein>
<dbReference type="GO" id="GO:0003700">
    <property type="term" value="F:DNA-binding transcription factor activity"/>
    <property type="evidence" value="ECO:0007669"/>
    <property type="project" value="InterPro"/>
</dbReference>
<dbReference type="PRINTS" id="PR00039">
    <property type="entry name" value="HTHLYSR"/>
</dbReference>
<accession>A0A1V0GWW4</accession>
<name>A0A1V0GWW4_9RHOB</name>
<dbReference type="RefSeq" id="WP_080622558.1">
    <property type="nucleotide sequence ID" value="NZ_CAUQGX010000026.1"/>
</dbReference>